<evidence type="ECO:0000313" key="8">
    <source>
        <dbReference type="Proteomes" id="UP000006094"/>
    </source>
</evidence>
<evidence type="ECO:0000256" key="1">
    <source>
        <dbReference type="ARBA" id="ARBA00007074"/>
    </source>
</evidence>
<dbReference type="PROSITE" id="PS51935">
    <property type="entry name" value="NLPC_P60"/>
    <property type="match status" value="1"/>
</dbReference>
<keyword evidence="8" id="KW-1185">Reference proteome</keyword>
<gene>
    <name evidence="7" type="ordered locus">Curi_c15300</name>
</gene>
<sequence length="194" mass="21450">MINVNFKNTKDNKVKSYKKVLGLSMACISIVACSVISGTSSYATTNEPMEQQEIVQPVQEEETPLGFKVQEEALKYINVPYVNGGISPNGFDCSGFTKYVLNNVGVDIPRIAKDQAIMDKLASHKDKVVVVNKEDIQAGDLVFFENTPGLVGHVGIALDDNKYIHASYSKKKIVITSRSDYYFSNNFVKAVRVN</sequence>
<feature type="domain" description="NlpC/P60" evidence="6">
    <location>
        <begin position="63"/>
        <end position="194"/>
    </location>
</feature>
<evidence type="ECO:0000256" key="5">
    <source>
        <dbReference type="SAM" id="Phobius"/>
    </source>
</evidence>
<evidence type="ECO:0000313" key="7">
    <source>
        <dbReference type="EMBL" id="AFS78539.1"/>
    </source>
</evidence>
<dbReference type="SUPFAM" id="SSF54001">
    <property type="entry name" value="Cysteine proteinases"/>
    <property type="match status" value="1"/>
</dbReference>
<keyword evidence="2" id="KW-0645">Protease</keyword>
<dbReference type="eggNOG" id="COG0791">
    <property type="taxonomic scope" value="Bacteria"/>
</dbReference>
<dbReference type="PANTHER" id="PTHR47053:SF1">
    <property type="entry name" value="MUREIN DD-ENDOPEPTIDASE MEPH-RELATED"/>
    <property type="match status" value="1"/>
</dbReference>
<dbReference type="PANTHER" id="PTHR47053">
    <property type="entry name" value="MUREIN DD-ENDOPEPTIDASE MEPH-RELATED"/>
    <property type="match status" value="1"/>
</dbReference>
<dbReference type="OrthoDB" id="9808890at2"/>
<dbReference type="Gene3D" id="3.90.1720.10">
    <property type="entry name" value="endopeptidase domain like (from Nostoc punctiforme)"/>
    <property type="match status" value="1"/>
</dbReference>
<keyword evidence="5" id="KW-0812">Transmembrane</keyword>
<evidence type="ECO:0000256" key="3">
    <source>
        <dbReference type="ARBA" id="ARBA00022801"/>
    </source>
</evidence>
<evidence type="ECO:0000259" key="6">
    <source>
        <dbReference type="PROSITE" id="PS51935"/>
    </source>
</evidence>
<proteinExistence type="inferred from homology"/>
<name>K0AZ47_GOTA9</name>
<keyword evidence="5" id="KW-0472">Membrane</keyword>
<keyword evidence="3" id="KW-0378">Hydrolase</keyword>
<dbReference type="PROSITE" id="PS51257">
    <property type="entry name" value="PROKAR_LIPOPROTEIN"/>
    <property type="match status" value="1"/>
</dbReference>
<dbReference type="InterPro" id="IPR000064">
    <property type="entry name" value="NLP_P60_dom"/>
</dbReference>
<organism evidence="7 8">
    <name type="scientific">Gottschalkia acidurici (strain ATCC 7906 / DSM 604 / BCRC 14475 / CIP 104303 / KCTC 5404 / NCIMB 10678 / 9a)</name>
    <name type="common">Clostridium acidurici</name>
    <dbReference type="NCBI Taxonomy" id="1128398"/>
    <lineage>
        <taxon>Bacteria</taxon>
        <taxon>Bacillati</taxon>
        <taxon>Bacillota</taxon>
        <taxon>Tissierellia</taxon>
        <taxon>Tissierellales</taxon>
        <taxon>Gottschalkiaceae</taxon>
        <taxon>Gottschalkia</taxon>
    </lineage>
</organism>
<dbReference type="HOGENOM" id="CLU_016043_1_6_9"/>
<accession>K0AZ47</accession>
<evidence type="ECO:0000256" key="4">
    <source>
        <dbReference type="ARBA" id="ARBA00022807"/>
    </source>
</evidence>
<reference evidence="7 8" key="1">
    <citation type="journal article" date="2012" name="PLoS ONE">
        <title>The purine-utilizing bacterium Clostridium acidurici 9a: a genome-guided metabolic reconsideration.</title>
        <authorList>
            <person name="Hartwich K."/>
            <person name="Poehlein A."/>
            <person name="Daniel R."/>
        </authorList>
    </citation>
    <scope>NUCLEOTIDE SEQUENCE [LARGE SCALE GENOMIC DNA]</scope>
    <source>
        <strain evidence="8">ATCC 7906 / DSM 604 / BCRC 14475 / CIP 104303 / KCTC 5404 / NCIMB 10678 / 9a</strain>
    </source>
</reference>
<keyword evidence="4" id="KW-0788">Thiol protease</keyword>
<dbReference type="EMBL" id="CP003326">
    <property type="protein sequence ID" value="AFS78539.1"/>
    <property type="molecule type" value="Genomic_DNA"/>
</dbReference>
<dbReference type="KEGG" id="cad:Curi_c15300"/>
<dbReference type="Pfam" id="PF00877">
    <property type="entry name" value="NLPC_P60"/>
    <property type="match status" value="1"/>
</dbReference>
<protein>
    <submittedName>
        <fullName evidence="7">NLP/P60 protein</fullName>
    </submittedName>
</protein>
<dbReference type="GO" id="GO:0008234">
    <property type="term" value="F:cysteine-type peptidase activity"/>
    <property type="evidence" value="ECO:0007669"/>
    <property type="project" value="UniProtKB-KW"/>
</dbReference>
<keyword evidence="5" id="KW-1133">Transmembrane helix</keyword>
<feature type="transmembrane region" description="Helical" evidence="5">
    <location>
        <begin position="20"/>
        <end position="43"/>
    </location>
</feature>
<comment type="similarity">
    <text evidence="1">Belongs to the peptidase C40 family.</text>
</comment>
<dbReference type="InterPro" id="IPR051202">
    <property type="entry name" value="Peptidase_C40"/>
</dbReference>
<dbReference type="InterPro" id="IPR038765">
    <property type="entry name" value="Papain-like_cys_pep_sf"/>
</dbReference>
<dbReference type="GO" id="GO:0006508">
    <property type="term" value="P:proteolysis"/>
    <property type="evidence" value="ECO:0007669"/>
    <property type="project" value="UniProtKB-KW"/>
</dbReference>
<evidence type="ECO:0000256" key="2">
    <source>
        <dbReference type="ARBA" id="ARBA00022670"/>
    </source>
</evidence>
<dbReference type="RefSeq" id="WP_014967675.1">
    <property type="nucleotide sequence ID" value="NC_018664.1"/>
</dbReference>
<dbReference type="Proteomes" id="UP000006094">
    <property type="component" value="Chromosome"/>
</dbReference>
<dbReference type="AlphaFoldDB" id="K0AZ47"/>